<dbReference type="Pfam" id="PF00903">
    <property type="entry name" value="Glyoxalase"/>
    <property type="match status" value="1"/>
</dbReference>
<gene>
    <name evidence="2" type="ORF">Athai_45590</name>
</gene>
<evidence type="ECO:0000259" key="1">
    <source>
        <dbReference type="PROSITE" id="PS51819"/>
    </source>
</evidence>
<dbReference type="AlphaFoldDB" id="A0A7R7HYY8"/>
<protein>
    <submittedName>
        <fullName evidence="2">Glyoxalase</fullName>
    </submittedName>
</protein>
<dbReference type="Gene3D" id="3.10.180.10">
    <property type="entry name" value="2,3-Dihydroxybiphenyl 1,2-Dioxygenase, domain 1"/>
    <property type="match status" value="1"/>
</dbReference>
<dbReference type="EMBL" id="AP023355">
    <property type="protein sequence ID" value="BCJ37056.1"/>
    <property type="molecule type" value="Genomic_DNA"/>
</dbReference>
<dbReference type="InterPro" id="IPR029068">
    <property type="entry name" value="Glyas_Bleomycin-R_OHBP_Dase"/>
</dbReference>
<dbReference type="InterPro" id="IPR004360">
    <property type="entry name" value="Glyas_Fos-R_dOase_dom"/>
</dbReference>
<dbReference type="PANTHER" id="PTHR36437">
    <property type="entry name" value="GLYOXALASE/BLEOMYCIN RESISTANCE PROTEIN/DIOXYGENASE"/>
    <property type="match status" value="1"/>
</dbReference>
<name>A0A7R7HYY8_9ACTN</name>
<dbReference type="InterPro" id="IPR037523">
    <property type="entry name" value="VOC_core"/>
</dbReference>
<proteinExistence type="predicted"/>
<reference evidence="2 3" key="1">
    <citation type="submission" date="2020-08" db="EMBL/GenBank/DDBJ databases">
        <title>Whole genome shotgun sequence of Actinocatenispora thailandica NBRC 105041.</title>
        <authorList>
            <person name="Komaki H."/>
            <person name="Tamura T."/>
        </authorList>
    </citation>
    <scope>NUCLEOTIDE SEQUENCE [LARGE SCALE GENOMIC DNA]</scope>
    <source>
        <strain evidence="2 3">NBRC 105041</strain>
    </source>
</reference>
<evidence type="ECO:0000313" key="2">
    <source>
        <dbReference type="EMBL" id="BCJ37056.1"/>
    </source>
</evidence>
<dbReference type="RefSeq" id="WP_203963321.1">
    <property type="nucleotide sequence ID" value="NZ_AP023355.1"/>
</dbReference>
<dbReference type="Proteomes" id="UP000611640">
    <property type="component" value="Chromosome"/>
</dbReference>
<dbReference type="SUPFAM" id="SSF54593">
    <property type="entry name" value="Glyoxalase/Bleomycin resistance protein/Dihydroxybiphenyl dioxygenase"/>
    <property type="match status" value="1"/>
</dbReference>
<sequence length="127" mass="12948">MSNPVVGVPVVGIPVADQDKAVEFYTDAFGFTVRMDMPLPQLGSRWIVLAPAGADAAATGIALVQAGDGLPAGVETGIRLAVADAAAKHAELAGRGVGVGELLRWQGAPPMFTVTDPDGNGLEIVEQ</sequence>
<feature type="domain" description="VOC" evidence="1">
    <location>
        <begin position="7"/>
        <end position="127"/>
    </location>
</feature>
<accession>A0A7R7HYY8</accession>
<organism evidence="2 3">
    <name type="scientific">Actinocatenispora thailandica</name>
    <dbReference type="NCBI Taxonomy" id="227318"/>
    <lineage>
        <taxon>Bacteria</taxon>
        <taxon>Bacillati</taxon>
        <taxon>Actinomycetota</taxon>
        <taxon>Actinomycetes</taxon>
        <taxon>Micromonosporales</taxon>
        <taxon>Micromonosporaceae</taxon>
        <taxon>Actinocatenispora</taxon>
    </lineage>
</organism>
<dbReference type="KEGG" id="atl:Athai_45590"/>
<keyword evidence="3" id="KW-1185">Reference proteome</keyword>
<dbReference type="PROSITE" id="PS51819">
    <property type="entry name" value="VOC"/>
    <property type="match status" value="1"/>
</dbReference>
<evidence type="ECO:0000313" key="3">
    <source>
        <dbReference type="Proteomes" id="UP000611640"/>
    </source>
</evidence>
<dbReference type="PANTHER" id="PTHR36437:SF2">
    <property type="entry name" value="GLYOXALASE_BLEOMYCIN RESISTANCE PROTEIN_DIOXYGENASE"/>
    <property type="match status" value="1"/>
</dbReference>